<dbReference type="AlphaFoldDB" id="A0A939GZ25"/>
<evidence type="ECO:0000313" key="3">
    <source>
        <dbReference type="Proteomes" id="UP000664731"/>
    </source>
</evidence>
<protein>
    <submittedName>
        <fullName evidence="2">SDR family oxidoreductase</fullName>
    </submittedName>
</protein>
<sequence length="349" mass="38762">MLAILPYFQHWPRARKGRIVPTNAKPYPRPPRIRPQPLAPFRRLRVFIVGCGDVGQRCARMLLDRGVRVLALTSNPQSQAVLQAQGITPLLGNLDAPASLRRLAGLAPYVLHLAPPPGHGPHDTRTRALLQTLSQTSAPQALAYVSTTGVYGDCAGAWVDETRPVAPSTARAQRRVDAETQLQRWAKHRRVRLSVLRAPGIYAPNRPHGTPQERLRNNLPILAAADDVFTNHIHADDLALACLLALFRARPLRAMNVCDDRQLRMGDYFEQAADVYGLPRPPRISRSQAQEQLSPLSLSFMSESRRLSNRRLKTELRMRLRWPDVLQGLAAGLGPTADQGRGRTLPLPS</sequence>
<name>A0A939GZ25_9BURK</name>
<dbReference type="GO" id="GO:0004029">
    <property type="term" value="F:aldehyde dehydrogenase (NAD+) activity"/>
    <property type="evidence" value="ECO:0007669"/>
    <property type="project" value="TreeGrafter"/>
</dbReference>
<dbReference type="PANTHER" id="PTHR48079">
    <property type="entry name" value="PROTEIN YEEZ"/>
    <property type="match status" value="1"/>
</dbReference>
<proteinExistence type="predicted"/>
<accession>A0A939GZ25</accession>
<dbReference type="CDD" id="cd05266">
    <property type="entry name" value="SDR_a4"/>
    <property type="match status" value="1"/>
</dbReference>
<dbReference type="Proteomes" id="UP000664731">
    <property type="component" value="Unassembled WGS sequence"/>
</dbReference>
<feature type="domain" description="NAD-dependent epimerase/dehydratase" evidence="1">
    <location>
        <begin position="48"/>
        <end position="257"/>
    </location>
</feature>
<keyword evidence="3" id="KW-1185">Reference proteome</keyword>
<comment type="caution">
    <text evidence="2">The sequence shown here is derived from an EMBL/GenBank/DDBJ whole genome shotgun (WGS) entry which is preliminary data.</text>
</comment>
<dbReference type="GO" id="GO:0005737">
    <property type="term" value="C:cytoplasm"/>
    <property type="evidence" value="ECO:0007669"/>
    <property type="project" value="TreeGrafter"/>
</dbReference>
<dbReference type="Pfam" id="PF01370">
    <property type="entry name" value="Epimerase"/>
    <property type="match status" value="1"/>
</dbReference>
<dbReference type="Gene3D" id="3.40.50.720">
    <property type="entry name" value="NAD(P)-binding Rossmann-like Domain"/>
    <property type="match status" value="1"/>
</dbReference>
<dbReference type="InterPro" id="IPR051783">
    <property type="entry name" value="NAD(P)-dependent_oxidoreduct"/>
</dbReference>
<evidence type="ECO:0000259" key="1">
    <source>
        <dbReference type="Pfam" id="PF01370"/>
    </source>
</evidence>
<dbReference type="InterPro" id="IPR036291">
    <property type="entry name" value="NAD(P)-bd_dom_sf"/>
</dbReference>
<reference evidence="2" key="1">
    <citation type="submission" date="2021-03" db="EMBL/GenBank/DDBJ databases">
        <title>Comamonas denitrificans.</title>
        <authorList>
            <person name="Finster K."/>
        </authorList>
    </citation>
    <scope>NUCLEOTIDE SEQUENCE</scope>
    <source>
        <strain evidence="2">MM2021_4</strain>
    </source>
</reference>
<organism evidence="2 3">
    <name type="scientific">Comamonas denitrificans</name>
    <dbReference type="NCBI Taxonomy" id="117506"/>
    <lineage>
        <taxon>Bacteria</taxon>
        <taxon>Pseudomonadati</taxon>
        <taxon>Pseudomonadota</taxon>
        <taxon>Betaproteobacteria</taxon>
        <taxon>Burkholderiales</taxon>
        <taxon>Comamonadaceae</taxon>
        <taxon>Comamonas</taxon>
    </lineage>
</organism>
<evidence type="ECO:0000313" key="2">
    <source>
        <dbReference type="EMBL" id="MBO1249403.1"/>
    </source>
</evidence>
<dbReference type="PANTHER" id="PTHR48079:SF6">
    <property type="entry name" value="NAD(P)-BINDING DOMAIN-CONTAINING PROTEIN-RELATED"/>
    <property type="match status" value="1"/>
</dbReference>
<gene>
    <name evidence="2" type="ORF">J1777_06070</name>
</gene>
<dbReference type="EMBL" id="JAFNME010000010">
    <property type="protein sequence ID" value="MBO1249403.1"/>
    <property type="molecule type" value="Genomic_DNA"/>
</dbReference>
<dbReference type="SUPFAM" id="SSF51735">
    <property type="entry name" value="NAD(P)-binding Rossmann-fold domains"/>
    <property type="match status" value="1"/>
</dbReference>
<dbReference type="InterPro" id="IPR001509">
    <property type="entry name" value="Epimerase_deHydtase"/>
</dbReference>